<keyword evidence="3" id="KW-1185">Reference proteome</keyword>
<evidence type="ECO:0000313" key="2">
    <source>
        <dbReference type="EMBL" id="RDI38944.1"/>
    </source>
</evidence>
<organism evidence="2 3">
    <name type="scientific">Aquicella lusitana</name>
    <dbReference type="NCBI Taxonomy" id="254246"/>
    <lineage>
        <taxon>Bacteria</taxon>
        <taxon>Pseudomonadati</taxon>
        <taxon>Pseudomonadota</taxon>
        <taxon>Gammaproteobacteria</taxon>
        <taxon>Legionellales</taxon>
        <taxon>Coxiellaceae</taxon>
        <taxon>Aquicella</taxon>
    </lineage>
</organism>
<sequence length="74" mass="8738">MDVAKPKDYSGLRFLYLFDVPLTIILFVLSIFLWLKLCQTEFGQIAREIKSFSRIMKGEIKNVFAKLWKKQHGQ</sequence>
<comment type="caution">
    <text evidence="2">The sequence shown here is derived from an EMBL/GenBank/DDBJ whole genome shotgun (WGS) entry which is preliminary data.</text>
</comment>
<accession>A0A370G8W7</accession>
<dbReference type="EMBL" id="QQAX01000030">
    <property type="protein sequence ID" value="RDI38944.1"/>
    <property type="molecule type" value="Genomic_DNA"/>
</dbReference>
<dbReference type="RefSeq" id="WP_114835285.1">
    <property type="nucleotide sequence ID" value="NZ_LR699115.1"/>
</dbReference>
<proteinExistence type="predicted"/>
<dbReference type="Proteomes" id="UP000254720">
    <property type="component" value="Unassembled WGS sequence"/>
</dbReference>
<reference evidence="2 3" key="1">
    <citation type="submission" date="2018-07" db="EMBL/GenBank/DDBJ databases">
        <title>Genomic Encyclopedia of Type Strains, Phase IV (KMG-IV): sequencing the most valuable type-strain genomes for metagenomic binning, comparative biology and taxonomic classification.</title>
        <authorList>
            <person name="Goeker M."/>
        </authorList>
    </citation>
    <scope>NUCLEOTIDE SEQUENCE [LARGE SCALE GENOMIC DNA]</scope>
    <source>
        <strain evidence="2 3">DSM 16500</strain>
    </source>
</reference>
<name>A0A370G8W7_9COXI</name>
<dbReference type="AlphaFoldDB" id="A0A370G8W7"/>
<evidence type="ECO:0000256" key="1">
    <source>
        <dbReference type="SAM" id="Phobius"/>
    </source>
</evidence>
<evidence type="ECO:0000313" key="3">
    <source>
        <dbReference type="Proteomes" id="UP000254720"/>
    </source>
</evidence>
<keyword evidence="1" id="KW-0812">Transmembrane</keyword>
<feature type="transmembrane region" description="Helical" evidence="1">
    <location>
        <begin position="14"/>
        <end position="35"/>
    </location>
</feature>
<gene>
    <name evidence="2" type="ORF">C8D86_1303</name>
</gene>
<keyword evidence="1" id="KW-0472">Membrane</keyword>
<protein>
    <submittedName>
        <fullName evidence="2">Uncharacterized protein</fullName>
    </submittedName>
</protein>
<keyword evidence="1" id="KW-1133">Transmembrane helix</keyword>